<evidence type="ECO:0000313" key="1">
    <source>
        <dbReference type="EMBL" id="QCT71994.1"/>
    </source>
</evidence>
<dbReference type="AlphaFoldDB" id="A0A4P9C961"/>
<dbReference type="Pfam" id="PF08849">
    <property type="entry name" value="BrxA"/>
    <property type="match status" value="1"/>
</dbReference>
<protein>
    <submittedName>
        <fullName evidence="1">DUF1819 domain-containing protein</fullName>
    </submittedName>
</protein>
<proteinExistence type="predicted"/>
<dbReference type="KEGG" id="emt:CPZ25_011880"/>
<gene>
    <name evidence="1" type="ORF">CPZ25_011880</name>
</gene>
<name>A0A4P9C961_EUBML</name>
<dbReference type="Gene3D" id="1.10.3540.10">
    <property type="entry name" value="uncharacterized protein from magnetospirillum magneticum domain"/>
    <property type="match status" value="1"/>
</dbReference>
<dbReference type="InterPro" id="IPR014948">
    <property type="entry name" value="BrxA"/>
</dbReference>
<sequence length="461" mass="53384">MIRFELSKKASDKIRKIAARILEVQEERCPVVKTQLKIAMSDPQFAGLVAKCRDSQATFAERDAAWEKLMELLPSKRLDFDSMRQDALSYYGDDSDEVEHGMVFEVVRETYDLMTRCLYHGVDFDTESYNITDIGPFGRCLSDGFHHFYCNVVFGEMEAGLSWGMMLEEPLSVDKTSYVHLYDQFERFEFGWWQIYGDKKKLYFDVYNEGTRNSKQKMRKCAVEQKMPKKPQPFYGEYVRRCAELMLENPTLRQKAFREMAVAQDAFETGDESLNGEIATTLYKRLSTLHEPVLAMIPELNDTDTILINTVARMRGDYLFYLLMDLVYLKSAGMSLLDEANRAMAEQHPQEPVPPTAFETLAVGYLSGDKGEMPEKNARALNEMMDFIEEAGLMKWNKYGQLEPTPMEMTPRLLQALLKHGYGAYVMALMGRYKYEIIYEPFDLMETLNAFLAELDEPLRY</sequence>
<evidence type="ECO:0000313" key="2">
    <source>
        <dbReference type="Proteomes" id="UP000218387"/>
    </source>
</evidence>
<reference evidence="1 2" key="1">
    <citation type="submission" date="2018-05" db="EMBL/GenBank/DDBJ databases">
        <title>Genome comparison of Eubacterium sp.</title>
        <authorList>
            <person name="Feng Y."/>
            <person name="Sanchez-Andrea I."/>
            <person name="Stams A.J.M."/>
            <person name="De Vos W.M."/>
        </authorList>
    </citation>
    <scope>NUCLEOTIDE SEQUENCE [LARGE SCALE GENOMIC DNA]</scope>
    <source>
        <strain evidence="1 2">YI</strain>
    </source>
</reference>
<keyword evidence="2" id="KW-1185">Reference proteome</keyword>
<dbReference type="EMBL" id="CP029487">
    <property type="protein sequence ID" value="QCT71994.1"/>
    <property type="molecule type" value="Genomic_DNA"/>
</dbReference>
<dbReference type="RefSeq" id="WP_096920514.1">
    <property type="nucleotide sequence ID" value="NZ_CP029487.1"/>
</dbReference>
<dbReference type="Proteomes" id="UP000218387">
    <property type="component" value="Chromosome"/>
</dbReference>
<dbReference type="InterPro" id="IPR023137">
    <property type="entry name" value="BrxA_sf"/>
</dbReference>
<organism evidence="1 2">
    <name type="scientific">Eubacterium maltosivorans</name>
    <dbReference type="NCBI Taxonomy" id="2041044"/>
    <lineage>
        <taxon>Bacteria</taxon>
        <taxon>Bacillati</taxon>
        <taxon>Bacillota</taxon>
        <taxon>Clostridia</taxon>
        <taxon>Eubacteriales</taxon>
        <taxon>Eubacteriaceae</taxon>
        <taxon>Eubacterium</taxon>
    </lineage>
</organism>
<accession>A0A4P9C961</accession>